<name>K0RQ58_THAOC</name>
<keyword evidence="3" id="KW-1185">Reference proteome</keyword>
<proteinExistence type="predicted"/>
<feature type="compositionally biased region" description="Polar residues" evidence="1">
    <location>
        <begin position="59"/>
        <end position="69"/>
    </location>
</feature>
<sequence>DRLLPGKRSVRLQYSFPAAASLKICLPRETEWARTSLEIASRWNPLDERPDLSVIRDPTPTTSLPSWNFRTGPEKNDEAASTIETKNQVNGGVMVWYDGMVVSDKTLGRLKQTADRLQYADGLRRCGPMSRVKFVGTRRLTCPFTGERYHFTIFCGVDPAASCVFHTCLNDDGYDSSDFSHSVMQAVAAGWLRRGDVLVMNNSKVTAGGENRDIEEELMAGAGVAVLRLPPASPRLTPVTAIWDAASGTVDGCPKNPYVLHGVADLAGRVLASASPDYVYSCFCVCYGRAMEAFA</sequence>
<comment type="caution">
    <text evidence="2">The sequence shown here is derived from an EMBL/GenBank/DDBJ whole genome shotgun (WGS) entry which is preliminary data.</text>
</comment>
<accession>K0RQ58</accession>
<feature type="region of interest" description="Disordered" evidence="1">
    <location>
        <begin position="51"/>
        <end position="80"/>
    </location>
</feature>
<evidence type="ECO:0000256" key="1">
    <source>
        <dbReference type="SAM" id="MobiDB-lite"/>
    </source>
</evidence>
<feature type="non-terminal residue" evidence="2">
    <location>
        <position position="1"/>
    </location>
</feature>
<dbReference type="Proteomes" id="UP000266841">
    <property type="component" value="Unassembled WGS sequence"/>
</dbReference>
<reference evidence="2 3" key="1">
    <citation type="journal article" date="2012" name="Genome Biol.">
        <title>Genome and low-iron response of an oceanic diatom adapted to chronic iron limitation.</title>
        <authorList>
            <person name="Lommer M."/>
            <person name="Specht M."/>
            <person name="Roy A.S."/>
            <person name="Kraemer L."/>
            <person name="Andreson R."/>
            <person name="Gutowska M.A."/>
            <person name="Wolf J."/>
            <person name="Bergner S.V."/>
            <person name="Schilhabel M.B."/>
            <person name="Klostermeier U.C."/>
            <person name="Beiko R.G."/>
            <person name="Rosenstiel P."/>
            <person name="Hippler M."/>
            <person name="Laroche J."/>
        </authorList>
    </citation>
    <scope>NUCLEOTIDE SEQUENCE [LARGE SCALE GENOMIC DNA]</scope>
    <source>
        <strain evidence="2 3">CCMP1005</strain>
    </source>
</reference>
<gene>
    <name evidence="2" type="ORF">THAOC_25884</name>
</gene>
<protein>
    <submittedName>
        <fullName evidence="2">Uncharacterized protein</fullName>
    </submittedName>
</protein>
<organism evidence="2 3">
    <name type="scientific">Thalassiosira oceanica</name>
    <name type="common">Marine diatom</name>
    <dbReference type="NCBI Taxonomy" id="159749"/>
    <lineage>
        <taxon>Eukaryota</taxon>
        <taxon>Sar</taxon>
        <taxon>Stramenopiles</taxon>
        <taxon>Ochrophyta</taxon>
        <taxon>Bacillariophyta</taxon>
        <taxon>Coscinodiscophyceae</taxon>
        <taxon>Thalassiosirophycidae</taxon>
        <taxon>Thalassiosirales</taxon>
        <taxon>Thalassiosiraceae</taxon>
        <taxon>Thalassiosira</taxon>
    </lineage>
</organism>
<dbReference type="AlphaFoldDB" id="K0RQ58"/>
<evidence type="ECO:0000313" key="2">
    <source>
        <dbReference type="EMBL" id="EJK54484.1"/>
    </source>
</evidence>
<evidence type="ECO:0000313" key="3">
    <source>
        <dbReference type="Proteomes" id="UP000266841"/>
    </source>
</evidence>
<dbReference type="EMBL" id="AGNL01035752">
    <property type="protein sequence ID" value="EJK54484.1"/>
    <property type="molecule type" value="Genomic_DNA"/>
</dbReference>